<dbReference type="Pfam" id="PF19407">
    <property type="entry name" value="DUF5979"/>
    <property type="match status" value="8"/>
</dbReference>
<accession>A0A6S6SA33</accession>
<keyword evidence="1" id="KW-0732">Signal</keyword>
<dbReference type="InterPro" id="IPR046022">
    <property type="entry name" value="DUF5979"/>
</dbReference>
<feature type="chain" id="PRO_5036190602" evidence="1">
    <location>
        <begin position="24"/>
        <end position="1341"/>
    </location>
</feature>
<feature type="domain" description="DUF5979" evidence="3">
    <location>
        <begin position="950"/>
        <end position="1042"/>
    </location>
</feature>
<dbReference type="Gene3D" id="2.60.40.1140">
    <property type="entry name" value="Collagen-binding surface protein Cna, B-type domain"/>
    <property type="match status" value="6"/>
</dbReference>
<feature type="domain" description="DUF5979" evidence="3">
    <location>
        <begin position="347"/>
        <end position="436"/>
    </location>
</feature>
<evidence type="ECO:0000256" key="1">
    <source>
        <dbReference type="SAM" id="SignalP"/>
    </source>
</evidence>
<dbReference type="InterPro" id="IPR047589">
    <property type="entry name" value="DUF11_rpt"/>
</dbReference>
<feature type="domain" description="DUF5979" evidence="3">
    <location>
        <begin position="849"/>
        <end position="941"/>
    </location>
</feature>
<feature type="domain" description="DUF5979" evidence="3">
    <location>
        <begin position="748"/>
        <end position="840"/>
    </location>
</feature>
<feature type="domain" description="DUF5979" evidence="3">
    <location>
        <begin position="1051"/>
        <end position="1149"/>
    </location>
</feature>
<feature type="domain" description="DUF5979" evidence="3">
    <location>
        <begin position="445"/>
        <end position="537"/>
    </location>
</feature>
<dbReference type="InterPro" id="IPR042095">
    <property type="entry name" value="SUMF_sf"/>
</dbReference>
<dbReference type="InterPro" id="IPR001434">
    <property type="entry name" value="OmcB-like_DUF11"/>
</dbReference>
<reference evidence="5" key="1">
    <citation type="submission" date="2020-01" db="EMBL/GenBank/DDBJ databases">
        <authorList>
            <person name="Meier V. D."/>
            <person name="Meier V D."/>
        </authorList>
    </citation>
    <scope>NUCLEOTIDE SEQUENCE</scope>
    <source>
        <strain evidence="5">HLG_WM_MAG_09</strain>
    </source>
</reference>
<evidence type="ECO:0000313" key="5">
    <source>
        <dbReference type="EMBL" id="CAA6799806.1"/>
    </source>
</evidence>
<dbReference type="EMBL" id="CACVAT010000005">
    <property type="protein sequence ID" value="CAA6799800.1"/>
    <property type="molecule type" value="Genomic_DNA"/>
</dbReference>
<dbReference type="Gene3D" id="2.60.40.1170">
    <property type="entry name" value="Mu homology domain, subdomain B"/>
    <property type="match status" value="1"/>
</dbReference>
<sequence>MKFIRALRVVVGSLLLFSGISIADTLPLPNIAGFPSPSFVNDMVLIDDPGNNNDSTGYGGVDHKYKVSATHITVQDWVEFLNDIEDRLGLDASTWGFGPMNGANGYTSDCTNGWCYQPYAKSGSNWIVTTFNQNGASLSSGEAANLPIDWISMNMAARYLNWLATGHPNTGAFTFSFTGGEPQGNWDISSFDATYPGPRLPLEDELYKAMYRSNSGNTYYDYPLGSNSLTQATTDPTTALHNSGNGGALLWDGGTSIYGQVGQETGNPWSVRDVGGNRHETTLNPNNTLETIIRGSSAFQGSNVSLSTTRLTQDDHNGNGPFLARKRFLSVSYRVWSGVSAPSGLIRITKNVTGGTDNQNFTFSLDCAGTLYDVSNIQIGDGDTWESDSIPAGTSCTVNETSPTAPGGFTYGAAQYSPSQTVTVQDGNTITVTTTNPLQQASGSLSISKNVTGEPAGFSSPGFSIVVDCSDNSFDQTVTVQDGQTQTINNIPAGTTCSLTEPTLPSPPSGYAYGTPTISPSSVTIQAGSAVSVTVTNPLQQTVGSLQITKNVTGQPSGFSSPDFDILVDCSDDTFDQTVTLQAGGSQTINNIPAGTTCTITEPTQPGAPTNYNYDTPVISPSGVTIQDTQTVSVSVTNPLVQGQGNLEISKVVTGQPSGFSSPDFDILVDCSDDTFDQTVTLQAGGSQTINNIPAGTTCTITEPTQPGAPTNYNYDTPVISPSGVTIQDTQTVSVSVTNPLVQGQGNLEISKVVTGQPSGFSSPDFDILVDCSDDTFDQTVTLQAGGSQTINNIPAGTTCTITEPTQPGAPTNYNYDTPVISPSGVTIQDTQTVSVSVTNPLVQGQGNLEISKVVTGQPSGFSSPDFDILVDCSDDTFDQTVTLQAGGSQTINNIPSGTTCTITEPTQPGAPTNYNYDTPVISPSGVTIQDTQTVSVSVTNPLVQGQGNLEISKVVTGQPSGFSSPDFDILVDCSDDTFDQTVTLQAGGSQTINNIPAGTTCTITEPTQPGAPTGYNYDTPVISPSGVTIQDTQTVSVSVTNPLLQRQGSLEISKVVTGQPSGFSSPDFDILVDCSDDAFDQTVNIADGATQTINGIPENTTCTVTEPSQPAAPAGYSYGAPAFVPASAATAPGVTITVNTTVSVAVTNPLTPDAVCSITPTVTTNCSNNSTPADPGDDIFSYTINTTGSDIGASYSVSGDDTQAGLSYNAGHTFGAYPINGGNNLNLTVTDIADGNCINNAVATVPATCSNASQIDLDLTKVVSPDEAAQGDTVTYTLTLRNDGPDDAADVEVTDQLPGGITYVSDNASQGNYNSGTGIWVVGALANGATATLTIEVTVD</sequence>
<name>A0A6S6SA33_9GAMM</name>
<dbReference type="InterPro" id="IPR016187">
    <property type="entry name" value="CTDL_fold"/>
</dbReference>
<feature type="domain" description="DUF5979" evidence="3">
    <location>
        <begin position="647"/>
        <end position="739"/>
    </location>
</feature>
<organism evidence="5">
    <name type="scientific">uncultured Thiotrichaceae bacterium</name>
    <dbReference type="NCBI Taxonomy" id="298394"/>
    <lineage>
        <taxon>Bacteria</taxon>
        <taxon>Pseudomonadati</taxon>
        <taxon>Pseudomonadota</taxon>
        <taxon>Gammaproteobacteria</taxon>
        <taxon>Thiotrichales</taxon>
        <taxon>Thiotrichaceae</taxon>
        <taxon>environmental samples</taxon>
    </lineage>
</organism>
<evidence type="ECO:0000259" key="3">
    <source>
        <dbReference type="Pfam" id="PF19407"/>
    </source>
</evidence>
<proteinExistence type="predicted"/>
<feature type="signal peptide" evidence="1">
    <location>
        <begin position="1"/>
        <end position="23"/>
    </location>
</feature>
<feature type="domain" description="DUF5979" evidence="3">
    <location>
        <begin position="546"/>
        <end position="638"/>
    </location>
</feature>
<dbReference type="Pfam" id="PF01345">
    <property type="entry name" value="DUF11"/>
    <property type="match status" value="1"/>
</dbReference>
<dbReference type="NCBIfam" id="TIGR01451">
    <property type="entry name" value="B_ant_repeat"/>
    <property type="match status" value="1"/>
</dbReference>
<evidence type="ECO:0000313" key="4">
    <source>
        <dbReference type="EMBL" id="CAA6799800.1"/>
    </source>
</evidence>
<gene>
    <name evidence="4" type="ORF">HELGO_WM27701</name>
    <name evidence="5" type="ORF">HELGO_WM27702</name>
</gene>
<dbReference type="EMBL" id="CACVAT010000005">
    <property type="protein sequence ID" value="CAA6799806.1"/>
    <property type="molecule type" value="Genomic_DNA"/>
</dbReference>
<evidence type="ECO:0000259" key="2">
    <source>
        <dbReference type="Pfam" id="PF01345"/>
    </source>
</evidence>
<feature type="domain" description="DUF11" evidence="2">
    <location>
        <begin position="1257"/>
        <end position="1340"/>
    </location>
</feature>
<protein>
    <submittedName>
        <fullName evidence="5">Uncharacterized protein</fullName>
    </submittedName>
</protein>
<dbReference type="SUPFAM" id="SSF56436">
    <property type="entry name" value="C-type lectin-like"/>
    <property type="match status" value="1"/>
</dbReference>
<dbReference type="Gene3D" id="3.90.1580.10">
    <property type="entry name" value="paralog of FGE (formylglycine-generating enzyme)"/>
    <property type="match status" value="1"/>
</dbReference>